<protein>
    <submittedName>
        <fullName evidence="2">Heavy metal-binding domain-containing protein</fullName>
    </submittedName>
</protein>
<dbReference type="PROSITE" id="PS51257">
    <property type="entry name" value="PROKAR_LIPOPROTEIN"/>
    <property type="match status" value="1"/>
</dbReference>
<organism evidence="2 3">
    <name type="scientific">Lutimonas vermicola</name>
    <dbReference type="NCBI Taxonomy" id="414288"/>
    <lineage>
        <taxon>Bacteria</taxon>
        <taxon>Pseudomonadati</taxon>
        <taxon>Bacteroidota</taxon>
        <taxon>Flavobacteriia</taxon>
        <taxon>Flavobacteriales</taxon>
        <taxon>Flavobacteriaceae</taxon>
        <taxon>Lutimonas</taxon>
    </lineage>
</organism>
<name>A0ABU9L1Q4_9FLAO</name>
<dbReference type="Proteomes" id="UP001474120">
    <property type="component" value="Unassembled WGS sequence"/>
</dbReference>
<evidence type="ECO:0000313" key="2">
    <source>
        <dbReference type="EMBL" id="MEL4455594.1"/>
    </source>
</evidence>
<evidence type="ECO:0000313" key="3">
    <source>
        <dbReference type="Proteomes" id="UP001474120"/>
    </source>
</evidence>
<dbReference type="Pfam" id="PF19335">
    <property type="entry name" value="HMBD"/>
    <property type="match status" value="1"/>
</dbReference>
<dbReference type="RefSeq" id="WP_342159450.1">
    <property type="nucleotide sequence ID" value="NZ_JBCDNA010000001.1"/>
</dbReference>
<proteinExistence type="predicted"/>
<comment type="caution">
    <text evidence="2">The sequence shown here is derived from an EMBL/GenBank/DDBJ whole genome shotgun (WGS) entry which is preliminary data.</text>
</comment>
<sequence length="105" mass="12064">MNKVSKIAMWLIVFIFVFTACKQVKNEAETNKVVNDEKELNKEDQTGEHGHDYGYEMAMGAYQCPMKCEGEKTYTEEGNCPKCKMDLKKVETPLKEEAEAEETKE</sequence>
<keyword evidence="3" id="KW-1185">Reference proteome</keyword>
<reference evidence="2 3" key="1">
    <citation type="submission" date="2024-04" db="EMBL/GenBank/DDBJ databases">
        <title>whole genome sequencing of Lutimonas vermicola strain IMCC1616.</title>
        <authorList>
            <person name="Bae S.S."/>
        </authorList>
    </citation>
    <scope>NUCLEOTIDE SEQUENCE [LARGE SCALE GENOMIC DNA]</scope>
    <source>
        <strain evidence="2 3">IMCC1616</strain>
    </source>
</reference>
<accession>A0ABU9L1Q4</accession>
<gene>
    <name evidence="2" type="ORF">AABB81_06775</name>
</gene>
<dbReference type="EMBL" id="JBCDNA010000001">
    <property type="protein sequence ID" value="MEL4455594.1"/>
    <property type="molecule type" value="Genomic_DNA"/>
</dbReference>
<dbReference type="InterPro" id="IPR045800">
    <property type="entry name" value="HMBD"/>
</dbReference>
<feature type="domain" description="Heavy metal binding" evidence="1">
    <location>
        <begin position="62"/>
        <end position="90"/>
    </location>
</feature>
<evidence type="ECO:0000259" key="1">
    <source>
        <dbReference type="Pfam" id="PF19335"/>
    </source>
</evidence>